<accession>A0A839SUQ3</accession>
<comment type="caution">
    <text evidence="3">The sequence shown here is derived from an EMBL/GenBank/DDBJ whole genome shotgun (WGS) entry which is preliminary data.</text>
</comment>
<dbReference type="RefSeq" id="WP_183415964.1">
    <property type="nucleotide sequence ID" value="NZ_JACHXA010000003.1"/>
</dbReference>
<keyword evidence="4" id="KW-1185">Reference proteome</keyword>
<feature type="chain" id="PRO_5032448958" description="Lipoprotein" evidence="2">
    <location>
        <begin position="20"/>
        <end position="139"/>
    </location>
</feature>
<sequence length="139" mass="15139">MQSVSTSICFSVMALLLLAACADSPRQEEATPAGTTAPDTTESTDTTKNAATGSEPLVITPEPQDAKRQQAIESCYLYADAQVRSSQRIDQDINQRNSTMGFGGGYQSFKDQVDPYAYKQQRQSLFQSCMNSQGYGKSE</sequence>
<feature type="compositionally biased region" description="Low complexity" evidence="1">
    <location>
        <begin position="30"/>
        <end position="52"/>
    </location>
</feature>
<evidence type="ECO:0000313" key="3">
    <source>
        <dbReference type="EMBL" id="MBB3065166.1"/>
    </source>
</evidence>
<dbReference type="Proteomes" id="UP000581135">
    <property type="component" value="Unassembled WGS sequence"/>
</dbReference>
<feature type="region of interest" description="Disordered" evidence="1">
    <location>
        <begin position="28"/>
        <end position="65"/>
    </location>
</feature>
<organism evidence="3 4">
    <name type="scientific">Limibacillus halophilus</name>
    <dbReference type="NCBI Taxonomy" id="1579333"/>
    <lineage>
        <taxon>Bacteria</taxon>
        <taxon>Pseudomonadati</taxon>
        <taxon>Pseudomonadota</taxon>
        <taxon>Alphaproteobacteria</taxon>
        <taxon>Rhodospirillales</taxon>
        <taxon>Rhodovibrionaceae</taxon>
        <taxon>Limibacillus</taxon>
    </lineage>
</organism>
<gene>
    <name evidence="3" type="ORF">FHR98_001445</name>
</gene>
<evidence type="ECO:0000256" key="2">
    <source>
        <dbReference type="SAM" id="SignalP"/>
    </source>
</evidence>
<proteinExistence type="predicted"/>
<dbReference type="AlphaFoldDB" id="A0A839SUQ3"/>
<evidence type="ECO:0000313" key="4">
    <source>
        <dbReference type="Proteomes" id="UP000581135"/>
    </source>
</evidence>
<reference evidence="3 4" key="1">
    <citation type="submission" date="2020-08" db="EMBL/GenBank/DDBJ databases">
        <title>Genomic Encyclopedia of Type Strains, Phase III (KMG-III): the genomes of soil and plant-associated and newly described type strains.</title>
        <authorList>
            <person name="Whitman W."/>
        </authorList>
    </citation>
    <scope>NUCLEOTIDE SEQUENCE [LARGE SCALE GENOMIC DNA]</scope>
    <source>
        <strain evidence="3 4">CECT 8803</strain>
    </source>
</reference>
<feature type="signal peptide" evidence="2">
    <location>
        <begin position="1"/>
        <end position="19"/>
    </location>
</feature>
<name>A0A839SUQ3_9PROT</name>
<evidence type="ECO:0000256" key="1">
    <source>
        <dbReference type="SAM" id="MobiDB-lite"/>
    </source>
</evidence>
<keyword evidence="2" id="KW-0732">Signal</keyword>
<evidence type="ECO:0008006" key="5">
    <source>
        <dbReference type="Google" id="ProtNLM"/>
    </source>
</evidence>
<protein>
    <recommendedName>
        <fullName evidence="5">Lipoprotein</fullName>
    </recommendedName>
</protein>
<dbReference type="EMBL" id="JACHXA010000003">
    <property type="protein sequence ID" value="MBB3065166.1"/>
    <property type="molecule type" value="Genomic_DNA"/>
</dbReference>